<dbReference type="Proteomes" id="UP000325289">
    <property type="component" value="Unassembled WGS sequence"/>
</dbReference>
<sequence length="201" mass="21527">MKKREGALTDVIDELVSASEGRDVVEVGELIDALDQRGYGPALAILPLLELTPIGGIPGFPTLLAVTLGLITVRLLMGYDHFWAPGWLRRRSFDSRRVIASVNWLKPVSLRIDAQLHERLAWLAGPSGRRAACVVILCILVTVPPLEVVPFATSGPMIAVSVFGLGLLYRDGLLMLMGFAGAAAAVTAGLWAFLLWSGAQG</sequence>
<evidence type="ECO:0000313" key="3">
    <source>
        <dbReference type="Proteomes" id="UP000325289"/>
    </source>
</evidence>
<keyword evidence="1" id="KW-0812">Transmembrane</keyword>
<dbReference type="InterPro" id="IPR010331">
    <property type="entry name" value="ExoD"/>
</dbReference>
<accession>A0A1I1VFS0</accession>
<gene>
    <name evidence="2" type="ORF">SAMN04515678_103167</name>
</gene>
<dbReference type="RefSeq" id="WP_149755075.1">
    <property type="nucleotide sequence ID" value="NZ_FOMS01000003.1"/>
</dbReference>
<dbReference type="OrthoDB" id="7949130at2"/>
<dbReference type="Pfam" id="PF06055">
    <property type="entry name" value="ExoD"/>
    <property type="match status" value="1"/>
</dbReference>
<feature type="transmembrane region" description="Helical" evidence="1">
    <location>
        <begin position="120"/>
        <end position="142"/>
    </location>
</feature>
<name>A0A1I1VFS0_9RHOB</name>
<protein>
    <submittedName>
        <fullName evidence="2">Uncharacterized conserved protein</fullName>
    </submittedName>
</protein>
<keyword evidence="1" id="KW-1133">Transmembrane helix</keyword>
<dbReference type="AlphaFoldDB" id="A0A1I1VFS0"/>
<keyword evidence="1" id="KW-0472">Membrane</keyword>
<proteinExistence type="predicted"/>
<dbReference type="EMBL" id="FOMS01000003">
    <property type="protein sequence ID" value="SFD81635.1"/>
    <property type="molecule type" value="Genomic_DNA"/>
</dbReference>
<reference evidence="2 3" key="1">
    <citation type="submission" date="2016-10" db="EMBL/GenBank/DDBJ databases">
        <authorList>
            <person name="Varghese N."/>
            <person name="Submissions S."/>
        </authorList>
    </citation>
    <scope>NUCLEOTIDE SEQUENCE [LARGE SCALE GENOMIC DNA]</scope>
    <source>
        <strain evidence="3">YIM D21,KCTC 23444,ACCC 10710</strain>
    </source>
</reference>
<feature type="transmembrane region" description="Helical" evidence="1">
    <location>
        <begin position="176"/>
        <end position="196"/>
    </location>
</feature>
<dbReference type="PIRSF" id="PIRSF033239">
    <property type="entry name" value="ExoD"/>
    <property type="match status" value="1"/>
</dbReference>
<dbReference type="PANTHER" id="PTHR41795:SF1">
    <property type="entry name" value="EXOPOLYSACCHARIDE SYNTHESIS PROTEIN"/>
    <property type="match status" value="1"/>
</dbReference>
<evidence type="ECO:0000313" key="2">
    <source>
        <dbReference type="EMBL" id="SFD81635.1"/>
    </source>
</evidence>
<feature type="transmembrane region" description="Helical" evidence="1">
    <location>
        <begin position="57"/>
        <end position="77"/>
    </location>
</feature>
<organism evidence="2 3">
    <name type="scientific">Roseivivax sediminis</name>
    <dbReference type="NCBI Taxonomy" id="936889"/>
    <lineage>
        <taxon>Bacteria</taxon>
        <taxon>Pseudomonadati</taxon>
        <taxon>Pseudomonadota</taxon>
        <taxon>Alphaproteobacteria</taxon>
        <taxon>Rhodobacterales</taxon>
        <taxon>Roseobacteraceae</taxon>
        <taxon>Roseivivax</taxon>
    </lineage>
</organism>
<evidence type="ECO:0000256" key="1">
    <source>
        <dbReference type="SAM" id="Phobius"/>
    </source>
</evidence>
<dbReference type="PANTHER" id="PTHR41795">
    <property type="entry name" value="EXOPOLYSACCHARIDE SYNTHESIS PROTEIN"/>
    <property type="match status" value="1"/>
</dbReference>
<keyword evidence="3" id="KW-1185">Reference proteome</keyword>